<name>Q22KJ8_TETTS</name>
<dbReference type="InterPro" id="IPR013099">
    <property type="entry name" value="K_chnl_dom"/>
</dbReference>
<keyword evidence="1" id="KW-0175">Coiled coil</keyword>
<reference evidence="6" key="1">
    <citation type="journal article" date="2006" name="PLoS Biol.">
        <title>Macronuclear genome sequence of the ciliate Tetrahymena thermophila, a model eukaryote.</title>
        <authorList>
            <person name="Eisen J.A."/>
            <person name="Coyne R.S."/>
            <person name="Wu M."/>
            <person name="Wu D."/>
            <person name="Thiagarajan M."/>
            <person name="Wortman J.R."/>
            <person name="Badger J.H."/>
            <person name="Ren Q."/>
            <person name="Amedeo P."/>
            <person name="Jones K.M."/>
            <person name="Tallon L.J."/>
            <person name="Delcher A.L."/>
            <person name="Salzberg S.L."/>
            <person name="Silva J.C."/>
            <person name="Haas B.J."/>
            <person name="Majoros W.H."/>
            <person name="Farzad M."/>
            <person name="Carlton J.M."/>
            <person name="Smith R.K. Jr."/>
            <person name="Garg J."/>
            <person name="Pearlman R.E."/>
            <person name="Karrer K.M."/>
            <person name="Sun L."/>
            <person name="Manning G."/>
            <person name="Elde N.C."/>
            <person name="Turkewitz A.P."/>
            <person name="Asai D.J."/>
            <person name="Wilkes D.E."/>
            <person name="Wang Y."/>
            <person name="Cai H."/>
            <person name="Collins K."/>
            <person name="Stewart B.A."/>
            <person name="Lee S.R."/>
            <person name="Wilamowska K."/>
            <person name="Weinberg Z."/>
            <person name="Ruzzo W.L."/>
            <person name="Wloga D."/>
            <person name="Gaertig J."/>
            <person name="Frankel J."/>
            <person name="Tsao C.-C."/>
            <person name="Gorovsky M.A."/>
            <person name="Keeling P.J."/>
            <person name="Waller R.F."/>
            <person name="Patron N.J."/>
            <person name="Cherry J.M."/>
            <person name="Stover N.A."/>
            <person name="Krieger C.J."/>
            <person name="del Toro C."/>
            <person name="Ryder H.F."/>
            <person name="Williamson S.C."/>
            <person name="Barbeau R.A."/>
            <person name="Hamilton E.P."/>
            <person name="Orias E."/>
        </authorList>
    </citation>
    <scope>NUCLEOTIDE SEQUENCE [LARGE SCALE GENOMIC DNA]</scope>
    <source>
        <strain evidence="6">SB210</strain>
    </source>
</reference>
<evidence type="ECO:0000256" key="3">
    <source>
        <dbReference type="SAM" id="Phobius"/>
    </source>
</evidence>
<dbReference type="PROSITE" id="PS50042">
    <property type="entry name" value="CNMP_BINDING_3"/>
    <property type="match status" value="1"/>
</dbReference>
<dbReference type="InterPro" id="IPR014710">
    <property type="entry name" value="RmlC-like_jellyroll"/>
</dbReference>
<dbReference type="Gene3D" id="1.10.287.70">
    <property type="match status" value="1"/>
</dbReference>
<feature type="coiled-coil region" evidence="1">
    <location>
        <begin position="1031"/>
        <end position="1063"/>
    </location>
</feature>
<dbReference type="Gene3D" id="2.60.120.10">
    <property type="entry name" value="Jelly Rolls"/>
    <property type="match status" value="1"/>
</dbReference>
<dbReference type="SMART" id="SM00100">
    <property type="entry name" value="cNMP"/>
    <property type="match status" value="1"/>
</dbReference>
<gene>
    <name evidence="5" type="ORF">TTHERM_00312830</name>
</gene>
<dbReference type="GeneID" id="7825265"/>
<feature type="compositionally biased region" description="Basic and acidic residues" evidence="2">
    <location>
        <begin position="711"/>
        <end position="727"/>
    </location>
</feature>
<feature type="region of interest" description="Disordered" evidence="2">
    <location>
        <begin position="686"/>
        <end position="727"/>
    </location>
</feature>
<dbReference type="SUPFAM" id="SSF81324">
    <property type="entry name" value="Voltage-gated potassium channels"/>
    <property type="match status" value="1"/>
</dbReference>
<evidence type="ECO:0000259" key="4">
    <source>
        <dbReference type="PROSITE" id="PS50042"/>
    </source>
</evidence>
<dbReference type="KEGG" id="tet:TTHERM_00312830"/>
<evidence type="ECO:0000256" key="1">
    <source>
        <dbReference type="SAM" id="Coils"/>
    </source>
</evidence>
<feature type="compositionally biased region" description="Acidic residues" evidence="2">
    <location>
        <begin position="696"/>
        <end position="710"/>
    </location>
</feature>
<sequence length="1281" mass="150668">MLQNKNTFQIRNYKLTQINGNNEQVVDQKNQNDFNEDKLMDFNKKDLKTALQNIKLKQKIGNMIDKTAGRRYQKLKNEKFKMLNDLSIVISEDSQSKHQSDDFSEKKEDSLIERFNKIFPPFNPSSRIKLVWDLTQMIQSICIIFIVPIHLIFQVDLMQLVPSLLVYSIIPLSLIIEIFVNLNTACFLKGVLIFSRKTIFMQYFHSDFKYDIIANIPLFIYCLSYQTINPSQPYQAYRFVILTCFCKVHQFNKVFKRVEEEFPLSALTSNIISLVKLLFSIVLNLHISALAWLIIGFIQIKNGSTDTWMDAVDISHTDWYVQYIYSYYFSTVTMITVGYGDISPKTVAEKLLCIVNMMIACGQFAYSVNSIGNIFEQFFKLDNEIKANMFIINNYMTNKTISKDLQYQVREYLEYYWKEEKSNNTDQELKILDQLSHKLKDTLLMEANKIALRESPIFSNNFSDTIVQKILPLIKEVRCTPEEIIYLKGDQDDLSIYFIEKGQVEAFTYQKTPFNKKMKTINSLYTVGPGKFFGEISFFTGESRDINIRSLEFTTLLKIKRSDFLNLLKDFPDDHEIYCMLRDQIFYSKEKNSVMSKCQCCQQYDHQLYLCPLIHYVPSKFNIIRQFSTGRDNQRQIYKRKKPQKKDSTLSKNYYCQVRMEDFVNDNMEDIRAYFRKYFIEMGKSDNDESVSSSDIDFEDDDYDDDDENETECRSNSRNDEKNKDFNIQENELGKFFEQRSTRKHLSIKSANANKKFNQDSQNQQIHQNNEQNLILNIEESLDISDYDKQEENIRPSISNNMSNNIDNNINQIEIKIDKPRCFSNIELEEYIQTKQDDQNKNQIEQQIKIIVPAQSTNQKQQLNSKMTRRSLLNQQTNLSDQRRLSQKRNCSSIWSLYKKLQKQNGQKNEQAISEQQKDQKNVDIISMFLQIMNQNKIQYAHKTANNRKQILPNNMNPSIFSNKGTEFESMLINKNYQANQNQLEGDKRNEQIAQQQQYYNQLLIQNQLISQDSIDDTMRNYKFYYPKHNISNIIENVIEKKRQKREEEKKKLEEDFQQKFKDNVMIQKRVRTNQLRIIQIANKGKKSSKQASKENIGLEYYNKKQTLTILQDEASSSSSSSSISQQENQQDLSQLADNQVTQNATNNMYDQSSTEKNNQNELMLNNQEKFINEAKKTCISFNKSQEENIEKEGTIQQVHQTNDLNFNVSFSASNNCINEGNVGFHEKSYTNDIVDQNNSFNFNQSSNRQQLDQSNTNFMTERGQKQQSSFISKINMKNNF</sequence>
<keyword evidence="3" id="KW-1133">Transmembrane helix</keyword>
<evidence type="ECO:0000256" key="2">
    <source>
        <dbReference type="SAM" id="MobiDB-lite"/>
    </source>
</evidence>
<dbReference type="EMBL" id="GG662498">
    <property type="protein sequence ID" value="EAR85801.2"/>
    <property type="molecule type" value="Genomic_DNA"/>
</dbReference>
<dbReference type="Gene3D" id="1.10.287.630">
    <property type="entry name" value="Helix hairpin bin"/>
    <property type="match status" value="1"/>
</dbReference>
<keyword evidence="3" id="KW-0812">Transmembrane</keyword>
<feature type="transmembrane region" description="Helical" evidence="3">
    <location>
        <begin position="277"/>
        <end position="300"/>
    </location>
</feature>
<dbReference type="PANTHER" id="PTHR45689:SF5">
    <property type="entry name" value="I[[H]] CHANNEL, ISOFORM E"/>
    <property type="match status" value="1"/>
</dbReference>
<feature type="transmembrane region" description="Helical" evidence="3">
    <location>
        <begin position="130"/>
        <end position="153"/>
    </location>
</feature>
<feature type="domain" description="Cyclic nucleotide-binding" evidence="4">
    <location>
        <begin position="458"/>
        <end position="568"/>
    </location>
</feature>
<dbReference type="SUPFAM" id="SSF51206">
    <property type="entry name" value="cAMP-binding domain-like"/>
    <property type="match status" value="1"/>
</dbReference>
<dbReference type="GO" id="GO:0005249">
    <property type="term" value="F:voltage-gated potassium channel activity"/>
    <property type="evidence" value="ECO:0007669"/>
    <property type="project" value="TreeGrafter"/>
</dbReference>
<dbReference type="HOGENOM" id="CLU_264140_0_0_1"/>
<dbReference type="eggNOG" id="KOG0500">
    <property type="taxonomic scope" value="Eukaryota"/>
</dbReference>
<accession>Q22KJ8</accession>
<organism evidence="5 6">
    <name type="scientific">Tetrahymena thermophila (strain SB210)</name>
    <dbReference type="NCBI Taxonomy" id="312017"/>
    <lineage>
        <taxon>Eukaryota</taxon>
        <taxon>Sar</taxon>
        <taxon>Alveolata</taxon>
        <taxon>Ciliophora</taxon>
        <taxon>Intramacronucleata</taxon>
        <taxon>Oligohymenophorea</taxon>
        <taxon>Hymenostomatida</taxon>
        <taxon>Tetrahymenina</taxon>
        <taxon>Tetrahymenidae</taxon>
        <taxon>Tetrahymena</taxon>
    </lineage>
</organism>
<dbReference type="PANTHER" id="PTHR45689">
    <property type="entry name" value="I[[H]] CHANNEL, ISOFORM E"/>
    <property type="match status" value="1"/>
</dbReference>
<feature type="transmembrane region" description="Helical" evidence="3">
    <location>
        <begin position="351"/>
        <end position="368"/>
    </location>
</feature>
<dbReference type="Proteomes" id="UP000009168">
    <property type="component" value="Unassembled WGS sequence"/>
</dbReference>
<feature type="region of interest" description="Disordered" evidence="2">
    <location>
        <begin position="1112"/>
        <end position="1134"/>
    </location>
</feature>
<dbReference type="OrthoDB" id="421226at2759"/>
<feature type="transmembrane region" description="Helical" evidence="3">
    <location>
        <begin position="165"/>
        <end position="188"/>
    </location>
</feature>
<evidence type="ECO:0000313" key="6">
    <source>
        <dbReference type="Proteomes" id="UP000009168"/>
    </source>
</evidence>
<feature type="transmembrane region" description="Helical" evidence="3">
    <location>
        <begin position="320"/>
        <end position="339"/>
    </location>
</feature>
<evidence type="ECO:0000313" key="5">
    <source>
        <dbReference type="EMBL" id="EAR85801.2"/>
    </source>
</evidence>
<keyword evidence="3" id="KW-0472">Membrane</keyword>
<dbReference type="Pfam" id="PF07885">
    <property type="entry name" value="Ion_trans_2"/>
    <property type="match status" value="1"/>
</dbReference>
<protein>
    <submittedName>
        <fullName evidence="5">Cation channel family protein</fullName>
    </submittedName>
</protein>
<dbReference type="GO" id="GO:0003254">
    <property type="term" value="P:regulation of membrane depolarization"/>
    <property type="evidence" value="ECO:0007669"/>
    <property type="project" value="TreeGrafter"/>
</dbReference>
<dbReference type="InParanoid" id="Q22KJ8"/>
<feature type="compositionally biased region" description="Low complexity" evidence="2">
    <location>
        <begin position="1116"/>
        <end position="1125"/>
    </location>
</feature>
<dbReference type="GO" id="GO:0098855">
    <property type="term" value="C:HCN channel complex"/>
    <property type="evidence" value="ECO:0007669"/>
    <property type="project" value="TreeGrafter"/>
</dbReference>
<dbReference type="InterPro" id="IPR000595">
    <property type="entry name" value="cNMP-bd_dom"/>
</dbReference>
<dbReference type="Pfam" id="PF00027">
    <property type="entry name" value="cNMP_binding"/>
    <property type="match status" value="1"/>
</dbReference>
<dbReference type="GO" id="GO:0035725">
    <property type="term" value="P:sodium ion transmembrane transport"/>
    <property type="evidence" value="ECO:0007669"/>
    <property type="project" value="TreeGrafter"/>
</dbReference>
<proteinExistence type="predicted"/>
<dbReference type="RefSeq" id="XP_001033464.2">
    <property type="nucleotide sequence ID" value="XM_001033464.3"/>
</dbReference>
<keyword evidence="6" id="KW-1185">Reference proteome</keyword>
<dbReference type="InterPro" id="IPR018490">
    <property type="entry name" value="cNMP-bd_dom_sf"/>
</dbReference>
<dbReference type="InterPro" id="IPR051413">
    <property type="entry name" value="K/Na_HCN_channel"/>
</dbReference>
<dbReference type="CDD" id="cd00038">
    <property type="entry name" value="CAP_ED"/>
    <property type="match status" value="1"/>
</dbReference>